<name>A0AA97FAN2_9SPHN</name>
<evidence type="ECO:0000313" key="2">
    <source>
        <dbReference type="EMBL" id="WOE76253.1"/>
    </source>
</evidence>
<dbReference type="KEGG" id="acoa:RB602_05945"/>
<sequence>MHKLIKASTMCAIATLVLSACGEEFSKSFKEGAVPAFVESCTAEAIKTGTPNEVAEPLCQCTAERAAENLEVSDFIGGDEEKFMPFVDQCVSELLNEDGTLKAAN</sequence>
<dbReference type="AlphaFoldDB" id="A0AA97FAN2"/>
<evidence type="ECO:0000313" key="3">
    <source>
        <dbReference type="Proteomes" id="UP001302429"/>
    </source>
</evidence>
<dbReference type="RefSeq" id="WP_317083832.1">
    <property type="nucleotide sequence ID" value="NZ_CP136594.1"/>
</dbReference>
<protein>
    <recommendedName>
        <fullName evidence="4">Lipoprotein</fullName>
    </recommendedName>
</protein>
<feature type="chain" id="PRO_5041707306" description="Lipoprotein" evidence="1">
    <location>
        <begin position="23"/>
        <end position="105"/>
    </location>
</feature>
<reference evidence="2 3" key="1">
    <citation type="submission" date="2023-10" db="EMBL/GenBank/DDBJ databases">
        <title>Complete genome sequence of a Sphingomonadaceae bacterium.</title>
        <authorList>
            <person name="Yan C."/>
        </authorList>
    </citation>
    <scope>NUCLEOTIDE SEQUENCE [LARGE SCALE GENOMIC DNA]</scope>
    <source>
        <strain evidence="2 3">SCSIO 66989</strain>
    </source>
</reference>
<dbReference type="Proteomes" id="UP001302429">
    <property type="component" value="Chromosome"/>
</dbReference>
<dbReference type="PROSITE" id="PS51257">
    <property type="entry name" value="PROKAR_LIPOPROTEIN"/>
    <property type="match status" value="1"/>
</dbReference>
<evidence type="ECO:0000256" key="1">
    <source>
        <dbReference type="SAM" id="SignalP"/>
    </source>
</evidence>
<feature type="signal peptide" evidence="1">
    <location>
        <begin position="1"/>
        <end position="22"/>
    </location>
</feature>
<accession>A0AA97FAN2</accession>
<organism evidence="2 3">
    <name type="scientific">Alterisphingorhabdus coralli</name>
    <dbReference type="NCBI Taxonomy" id="3071408"/>
    <lineage>
        <taxon>Bacteria</taxon>
        <taxon>Pseudomonadati</taxon>
        <taxon>Pseudomonadota</taxon>
        <taxon>Alphaproteobacteria</taxon>
        <taxon>Sphingomonadales</taxon>
        <taxon>Sphingomonadaceae</taxon>
        <taxon>Alterisphingorhabdus (ex Yan et al. 2024)</taxon>
    </lineage>
</organism>
<dbReference type="EMBL" id="CP136594">
    <property type="protein sequence ID" value="WOE76253.1"/>
    <property type="molecule type" value="Genomic_DNA"/>
</dbReference>
<proteinExistence type="predicted"/>
<keyword evidence="3" id="KW-1185">Reference proteome</keyword>
<keyword evidence="1" id="KW-0732">Signal</keyword>
<evidence type="ECO:0008006" key="4">
    <source>
        <dbReference type="Google" id="ProtNLM"/>
    </source>
</evidence>
<gene>
    <name evidence="2" type="ORF">RB602_05945</name>
</gene>